<accession>A0A9D7S634</accession>
<protein>
    <submittedName>
        <fullName evidence="1">Uncharacterized protein</fullName>
    </submittedName>
</protein>
<organism evidence="1 2">
    <name type="scientific">Candidatus Defluviibacterium haderslevense</name>
    <dbReference type="NCBI Taxonomy" id="2981993"/>
    <lineage>
        <taxon>Bacteria</taxon>
        <taxon>Pseudomonadati</taxon>
        <taxon>Bacteroidota</taxon>
        <taxon>Saprospiria</taxon>
        <taxon>Saprospirales</taxon>
        <taxon>Saprospiraceae</taxon>
        <taxon>Candidatus Defluviibacterium</taxon>
    </lineage>
</organism>
<dbReference type="EMBL" id="JADKFW010000004">
    <property type="protein sequence ID" value="MBK9716084.1"/>
    <property type="molecule type" value="Genomic_DNA"/>
</dbReference>
<proteinExistence type="predicted"/>
<evidence type="ECO:0000313" key="2">
    <source>
        <dbReference type="Proteomes" id="UP000808349"/>
    </source>
</evidence>
<gene>
    <name evidence="1" type="ORF">IPO85_00895</name>
</gene>
<sequence length="205" mass="23286">MTQSDQTEYILKAFISCSLRTEDKPFVDFIESILKAYRILPLGTIGKFSAAPTNTAELMKINIPLADFVVVVATPRYIQKDIKTENTKLAISEILQVESAMAYMADKPLVVFVKEGTDVGHFITNVTQYITLNGKQTDLEEKWQLIGALLNNTYATVRLIRDQKDNKIFLNTIIHGLAFYGGFKFLESISDDEKPKRRTLRRKSK</sequence>
<reference evidence="1 2" key="1">
    <citation type="submission" date="2020-10" db="EMBL/GenBank/DDBJ databases">
        <title>Connecting structure to function with the recovery of over 1000 high-quality activated sludge metagenome-assembled genomes encoding full-length rRNA genes using long-read sequencing.</title>
        <authorList>
            <person name="Singleton C.M."/>
            <person name="Petriglieri F."/>
            <person name="Kristensen J.M."/>
            <person name="Kirkegaard R.H."/>
            <person name="Michaelsen T.Y."/>
            <person name="Andersen M.H."/>
            <person name="Karst S.M."/>
            <person name="Dueholm M.S."/>
            <person name="Nielsen P.H."/>
            <person name="Albertsen M."/>
        </authorList>
    </citation>
    <scope>NUCLEOTIDE SEQUENCE [LARGE SCALE GENOMIC DNA]</scope>
    <source>
        <strain evidence="1">Ribe_18-Q3-R11-54_BAT3C.373</strain>
    </source>
</reference>
<dbReference type="AlphaFoldDB" id="A0A9D7S634"/>
<name>A0A9D7S634_9BACT</name>
<comment type="caution">
    <text evidence="1">The sequence shown here is derived from an EMBL/GenBank/DDBJ whole genome shotgun (WGS) entry which is preliminary data.</text>
</comment>
<evidence type="ECO:0000313" key="1">
    <source>
        <dbReference type="EMBL" id="MBK9716084.1"/>
    </source>
</evidence>
<dbReference type="Proteomes" id="UP000808349">
    <property type="component" value="Unassembled WGS sequence"/>
</dbReference>